<proteinExistence type="predicted"/>
<dbReference type="Gene3D" id="2.50.20.10">
    <property type="entry name" value="Lipoprotein localisation LolA/LolB/LppX"/>
    <property type="match status" value="1"/>
</dbReference>
<dbReference type="AlphaFoldDB" id="A0A1G1KXD2"/>
<accession>A0A1G1KXD2</accession>
<comment type="caution">
    <text evidence="1">The sequence shown here is derived from an EMBL/GenBank/DDBJ whole genome shotgun (WGS) entry which is preliminary data.</text>
</comment>
<sequence length="287" mass="33051">MNRLSTNIFRRSDALKSKPDTSAKQPFRVRTGFLILILSASISLANAEPQNQKNEILAELNAAATRVETVKASLQVGIPHPTAALVQWTEALVAYRKNPEFLYLKGYQPLVPLYFLLKSDSDAFSLFVPRVYKVFRGKNKIFDTSIDIDIALIPQDIILALKPLRINDTDHTEWKLAKDQTAFELTVKDKEGKILRKIIIDSSEHVRYQVEYNDAGFPYLEIWKDDWRDTGSIFFPYEIKMKRSLPKKNELVLKFKEIRPNEKLEEKLFQDTFPKDAEVVELKESSG</sequence>
<evidence type="ECO:0000313" key="1">
    <source>
        <dbReference type="EMBL" id="OGW97482.1"/>
    </source>
</evidence>
<evidence type="ECO:0000313" key="2">
    <source>
        <dbReference type="Proteomes" id="UP000178187"/>
    </source>
</evidence>
<organism evidence="1 2">
    <name type="scientific">Candidatus Danuiimicrobium aquiferis</name>
    <dbReference type="NCBI Taxonomy" id="1801832"/>
    <lineage>
        <taxon>Bacteria</taxon>
        <taxon>Pseudomonadati</taxon>
        <taxon>Candidatus Omnitrophota</taxon>
        <taxon>Candidatus Danuiimicrobium</taxon>
    </lineage>
</organism>
<name>A0A1G1KXD2_9BACT</name>
<gene>
    <name evidence="1" type="ORF">A3G33_09845</name>
</gene>
<reference evidence="1 2" key="1">
    <citation type="journal article" date="2016" name="Nat. Commun.">
        <title>Thousands of microbial genomes shed light on interconnected biogeochemical processes in an aquifer system.</title>
        <authorList>
            <person name="Anantharaman K."/>
            <person name="Brown C.T."/>
            <person name="Hug L.A."/>
            <person name="Sharon I."/>
            <person name="Castelle C.J."/>
            <person name="Probst A.J."/>
            <person name="Thomas B.C."/>
            <person name="Singh A."/>
            <person name="Wilkins M.J."/>
            <person name="Karaoz U."/>
            <person name="Brodie E.L."/>
            <person name="Williams K.H."/>
            <person name="Hubbard S.S."/>
            <person name="Banfield J.F."/>
        </authorList>
    </citation>
    <scope>NUCLEOTIDE SEQUENCE [LARGE SCALE GENOMIC DNA]</scope>
</reference>
<evidence type="ECO:0008006" key="3">
    <source>
        <dbReference type="Google" id="ProtNLM"/>
    </source>
</evidence>
<dbReference type="EMBL" id="MHFR01000042">
    <property type="protein sequence ID" value="OGW97482.1"/>
    <property type="molecule type" value="Genomic_DNA"/>
</dbReference>
<protein>
    <recommendedName>
        <fullName evidence="3">Outer membrane lipoprotein-sorting protein</fullName>
    </recommendedName>
</protein>
<dbReference type="Proteomes" id="UP000178187">
    <property type="component" value="Unassembled WGS sequence"/>
</dbReference>